<dbReference type="PANTHER" id="PTHR10102">
    <property type="entry name" value="DNA-DIRECTED RNA POLYMERASE, MITOCHONDRIAL"/>
    <property type="match status" value="1"/>
</dbReference>
<organism evidence="14 15">
    <name type="scientific">Polytolypa hystricis (strain UAMH7299)</name>
    <dbReference type="NCBI Taxonomy" id="1447883"/>
    <lineage>
        <taxon>Eukaryota</taxon>
        <taxon>Fungi</taxon>
        <taxon>Dikarya</taxon>
        <taxon>Ascomycota</taxon>
        <taxon>Pezizomycotina</taxon>
        <taxon>Eurotiomycetes</taxon>
        <taxon>Eurotiomycetidae</taxon>
        <taxon>Onygenales</taxon>
        <taxon>Onygenales incertae sedis</taxon>
        <taxon>Polytolypa</taxon>
    </lineage>
</organism>
<gene>
    <name evidence="14" type="ORF">AJ80_09929</name>
</gene>
<evidence type="ECO:0000256" key="9">
    <source>
        <dbReference type="ARBA" id="ARBA00023163"/>
    </source>
</evidence>
<feature type="domain" description="DNA-directed RNA polymerase N-terminal" evidence="13">
    <location>
        <begin position="375"/>
        <end position="699"/>
    </location>
</feature>
<dbReference type="GO" id="GO:0006390">
    <property type="term" value="P:mitochondrial transcription"/>
    <property type="evidence" value="ECO:0007669"/>
    <property type="project" value="TreeGrafter"/>
</dbReference>
<dbReference type="GO" id="GO:0001018">
    <property type="term" value="F:mitochondrial promoter sequence-specific DNA binding"/>
    <property type="evidence" value="ECO:0007669"/>
    <property type="project" value="TreeGrafter"/>
</dbReference>
<dbReference type="GO" id="GO:0003899">
    <property type="term" value="F:DNA-directed RNA polymerase activity"/>
    <property type="evidence" value="ECO:0007669"/>
    <property type="project" value="UniProtKB-EC"/>
</dbReference>
<keyword evidence="8" id="KW-0496">Mitochondrion</keyword>
<evidence type="ECO:0000256" key="1">
    <source>
        <dbReference type="ARBA" id="ARBA00004026"/>
    </source>
</evidence>
<dbReference type="GO" id="GO:0034245">
    <property type="term" value="C:mitochondrial DNA-directed RNA polymerase complex"/>
    <property type="evidence" value="ECO:0007669"/>
    <property type="project" value="TreeGrafter"/>
</dbReference>
<comment type="caution">
    <text evidence="14">The sequence shown here is derived from an EMBL/GenBank/DDBJ whole genome shotgun (WGS) entry which is preliminary data.</text>
</comment>
<protein>
    <recommendedName>
        <fullName evidence="11">DNA-directed RNA polymerase</fullName>
        <ecNumber evidence="11">2.7.7.6</ecNumber>
    </recommendedName>
</protein>
<evidence type="ECO:0000256" key="10">
    <source>
        <dbReference type="ARBA" id="ARBA00048552"/>
    </source>
</evidence>
<dbReference type="EMBL" id="PDNA01000415">
    <property type="protein sequence ID" value="PGG95634.1"/>
    <property type="molecule type" value="Genomic_DNA"/>
</dbReference>
<dbReference type="InterPro" id="IPR029262">
    <property type="entry name" value="RPOL_N"/>
</dbReference>
<feature type="region of interest" description="Disordered" evidence="12">
    <location>
        <begin position="1074"/>
        <end position="1095"/>
    </location>
</feature>
<evidence type="ECO:0000256" key="6">
    <source>
        <dbReference type="ARBA" id="ARBA00022695"/>
    </source>
</evidence>
<sequence length="1423" mass="159153">MLSRIAQRRHTLRLVNRSYEQLSLPWLCPALSRCQSQSSRPGAITNIASRAPLKESSATVSPLQSIRTLATATATSDVYEQHHGYIPFEGRGIFDDSPSYDPRPGIPQSLEPPLSFSDLPALGQDESSLIIVNDFLSTRPKALRRYKSIGGDVNEMHANLDVSLSVGMFDRAALLIRRLATVYGPNSPELLDLHNKYLQKMISHMIIDRRHSMVYAAQKWYEVEMSLGGVQPNDTTYALMLKMAIRMLHGIPRDRAVRRYWRQAKEADVEPDVLSLPTLSESDLGVLSEICSEDLQGAALGDLEFDAQPEEPAIEIHPEDLDGTPSPGVRASIQKGLGLISLKESLSLFDKTTQIPYPSNMEGTKEEKDLAYAQLRQRRLEADSVTSAIERWRRESEKGSAASHLVSNRSFGGILYEWHQALVSEIEEELRRIKLSERKDRMLPEDQERCECAPYLRILGPDKLAAVIILGSLDAASKSGLDKGIRLGALVMYLGNAVQEEFVAENMRRSAKASTDNTYAGHKRAEVVAKLFKAKNKVKGRTAWLKMISKYERENRPVQWSPATEAKIGALLTGMLLSATKIPVENRNRRTATTTTSVQPAFRRVYQLERGHRIGYVHVNEQIVAKLRREPAAPLLAKHLPMVCPPRPWTSSRAGGFLEQTFPVLRAKLGDRSQRDYVDLAAGRGDLEQVFAGLNVLGKTGWKVNEAVYNVMLEAWNSGEPVANLAPENPDISSPEKPTDLGDKHAWRDYYRKTQLAENSRTGYHSERCFQNFQLEIAKAYLNETFYLPHNLDFRGRAYPLPPYFNQMGADHCRGLLLFSEGRELGVRGLIWLKIHLANVYGFDKASLQEREQFVMDHLEDVRDSANKGLHGKKWWLEAADPFQCLAACIELTNALNLEDPTQFVSHLPVHQDGSCNGLQHYAALGGDMIGAQQVNLEPSDRPSDVYTGVAEYVKAAVTEDSKNGDRVAKLVDGKITRKIVKQTVMTNVYGVTFLGAIRQVRRQLIDNYPELYTSDDVGSCSAYIARKIFDALSTMFTGAHNIQFWFGDCANRITNSIAPEQIEAMMTRAPTAASLQANTKSSQKRAKTDKDPKSKFRSTVVWTTPLKLPVVQPYRATKSRVVTTGLQTLSIREPHASDVVSSRKQLQAFPPNFIHSLDASHMMLSAIKCDELGLTFSAVHDSFWTHAADIDTMNRVLRDAFVRMHSDDIIGRLAREFETRYSKNMYLAKLHPSSPIGKKIKAWRKIEYPAGGRFLKPTIPKDERTLNELFAEYKRLKLLSSNDPAEQAEGKAMVTAGSIFASTPDSENSFSSLQSLGIAGMGQVSTEQESLSSAEEPFDELEDPTLSSDILAGDVTDLKRKLESEPVDNAAAEAEAFLKQAKKTRPKKSLDIWVWLPLTLPPVPEKGEFDVSRLKDSQYFFS</sequence>
<evidence type="ECO:0000256" key="2">
    <source>
        <dbReference type="ARBA" id="ARBA00004173"/>
    </source>
</evidence>
<evidence type="ECO:0000256" key="11">
    <source>
        <dbReference type="RuleBase" id="RU003805"/>
    </source>
</evidence>
<proteinExistence type="inferred from homology"/>
<dbReference type="Pfam" id="PF14700">
    <property type="entry name" value="RPOL_N"/>
    <property type="match status" value="1"/>
</dbReference>
<keyword evidence="7" id="KW-0809">Transit peptide</keyword>
<dbReference type="Gene3D" id="1.10.150.20">
    <property type="entry name" value="5' to 3' exonuclease, C-terminal subdomain"/>
    <property type="match status" value="1"/>
</dbReference>
<dbReference type="SMART" id="SM01311">
    <property type="entry name" value="RPOL_N"/>
    <property type="match status" value="1"/>
</dbReference>
<comment type="catalytic activity">
    <reaction evidence="10 11">
        <text>RNA(n) + a ribonucleoside 5'-triphosphate = RNA(n+1) + diphosphate</text>
        <dbReference type="Rhea" id="RHEA:21248"/>
        <dbReference type="Rhea" id="RHEA-COMP:14527"/>
        <dbReference type="Rhea" id="RHEA-COMP:17342"/>
        <dbReference type="ChEBI" id="CHEBI:33019"/>
        <dbReference type="ChEBI" id="CHEBI:61557"/>
        <dbReference type="ChEBI" id="CHEBI:140395"/>
        <dbReference type="EC" id="2.7.7.6"/>
    </reaction>
</comment>
<dbReference type="STRING" id="1447883.A0A2B7WGD9"/>
<dbReference type="Proteomes" id="UP000224634">
    <property type="component" value="Unassembled WGS sequence"/>
</dbReference>
<dbReference type="InterPro" id="IPR037159">
    <property type="entry name" value="RNA_POL_N_sf"/>
</dbReference>
<dbReference type="InterPro" id="IPR002092">
    <property type="entry name" value="DNA-dir_Rpol_phage-type"/>
</dbReference>
<evidence type="ECO:0000256" key="7">
    <source>
        <dbReference type="ARBA" id="ARBA00022946"/>
    </source>
</evidence>
<reference evidence="14 15" key="1">
    <citation type="submission" date="2017-10" db="EMBL/GenBank/DDBJ databases">
        <title>Comparative genomics in systemic dimorphic fungi from Ajellomycetaceae.</title>
        <authorList>
            <person name="Munoz J.F."/>
            <person name="Mcewen J.G."/>
            <person name="Clay O.K."/>
            <person name="Cuomo C.A."/>
        </authorList>
    </citation>
    <scope>NUCLEOTIDE SEQUENCE [LARGE SCALE GENOMIC DNA]</scope>
    <source>
        <strain evidence="14 15">UAMH7299</strain>
    </source>
</reference>
<dbReference type="InterPro" id="IPR043502">
    <property type="entry name" value="DNA/RNA_pol_sf"/>
</dbReference>
<evidence type="ECO:0000256" key="3">
    <source>
        <dbReference type="ARBA" id="ARBA00009493"/>
    </source>
</evidence>
<evidence type="ECO:0000256" key="8">
    <source>
        <dbReference type="ARBA" id="ARBA00023128"/>
    </source>
</evidence>
<evidence type="ECO:0000256" key="4">
    <source>
        <dbReference type="ARBA" id="ARBA00022478"/>
    </source>
</evidence>
<dbReference type="SUPFAM" id="SSF56672">
    <property type="entry name" value="DNA/RNA polymerases"/>
    <property type="match status" value="1"/>
</dbReference>
<evidence type="ECO:0000256" key="5">
    <source>
        <dbReference type="ARBA" id="ARBA00022679"/>
    </source>
</evidence>
<dbReference type="OrthoDB" id="276422at2759"/>
<accession>A0A2B7WGD9</accession>
<evidence type="ECO:0000313" key="15">
    <source>
        <dbReference type="Proteomes" id="UP000224634"/>
    </source>
</evidence>
<keyword evidence="9 11" id="KW-0804">Transcription</keyword>
<evidence type="ECO:0000256" key="12">
    <source>
        <dbReference type="SAM" id="MobiDB-lite"/>
    </source>
</evidence>
<comment type="similarity">
    <text evidence="3 11">Belongs to the phage and mitochondrial RNA polymerase family.</text>
</comment>
<keyword evidence="6 11" id="KW-0548">Nucleotidyltransferase</keyword>
<dbReference type="Gene3D" id="1.10.1320.10">
    <property type="entry name" value="DNA-directed RNA polymerase, N-terminal domain"/>
    <property type="match status" value="1"/>
</dbReference>
<dbReference type="FunFam" id="1.10.287.280:FF:000001">
    <property type="entry name" value="DNA-directed RNA polymerase"/>
    <property type="match status" value="1"/>
</dbReference>
<evidence type="ECO:0000259" key="13">
    <source>
        <dbReference type="SMART" id="SM01311"/>
    </source>
</evidence>
<keyword evidence="15" id="KW-1185">Reference proteome</keyword>
<name>A0A2B7WGD9_POLH7</name>
<dbReference type="Pfam" id="PF00940">
    <property type="entry name" value="RNA_pol"/>
    <property type="match status" value="1"/>
</dbReference>
<dbReference type="EC" id="2.7.7.6" evidence="11"/>
<dbReference type="PROSITE" id="PS00489">
    <property type="entry name" value="RNA_POL_PHAGE_2"/>
    <property type="match status" value="1"/>
</dbReference>
<dbReference type="PANTHER" id="PTHR10102:SF0">
    <property type="entry name" value="DNA-DIRECTED RNA POLYMERASE, MITOCHONDRIAL"/>
    <property type="match status" value="1"/>
</dbReference>
<dbReference type="FunFam" id="1.10.150.20:FF:000041">
    <property type="entry name" value="DNA-directed RNA polymerase"/>
    <property type="match status" value="1"/>
</dbReference>
<dbReference type="Gene3D" id="1.10.287.280">
    <property type="match status" value="1"/>
</dbReference>
<keyword evidence="4 11" id="KW-0240">DNA-directed RNA polymerase</keyword>
<comment type="function">
    <text evidence="1 11">DNA-dependent RNA polymerase catalyzes the transcription of DNA into RNA using the four ribonucleoside triphosphates as substrates.</text>
</comment>
<keyword evidence="5 11" id="KW-0808">Transferase</keyword>
<evidence type="ECO:0000313" key="14">
    <source>
        <dbReference type="EMBL" id="PGG95634.1"/>
    </source>
</evidence>
<dbReference type="PROSITE" id="PS00900">
    <property type="entry name" value="RNA_POL_PHAGE_1"/>
    <property type="match status" value="1"/>
</dbReference>
<comment type="subcellular location">
    <subcellularLocation>
        <location evidence="2">Mitochondrion</location>
    </subcellularLocation>
</comment>
<dbReference type="InterPro" id="IPR046950">
    <property type="entry name" value="DNA-dir_Rpol_C_phage-type"/>
</dbReference>